<organism evidence="2 3">
    <name type="scientific">Panicum hallii var. hallii</name>
    <dbReference type="NCBI Taxonomy" id="1504633"/>
    <lineage>
        <taxon>Eukaryota</taxon>
        <taxon>Viridiplantae</taxon>
        <taxon>Streptophyta</taxon>
        <taxon>Embryophyta</taxon>
        <taxon>Tracheophyta</taxon>
        <taxon>Spermatophyta</taxon>
        <taxon>Magnoliopsida</taxon>
        <taxon>Liliopsida</taxon>
        <taxon>Poales</taxon>
        <taxon>Poaceae</taxon>
        <taxon>PACMAD clade</taxon>
        <taxon>Panicoideae</taxon>
        <taxon>Panicodae</taxon>
        <taxon>Paniceae</taxon>
        <taxon>Panicinae</taxon>
        <taxon>Panicum</taxon>
        <taxon>Panicum sect. Panicum</taxon>
    </lineage>
</organism>
<accession>A0A2T7E902</accession>
<dbReference type="EMBL" id="CM009751">
    <property type="protein sequence ID" value="PUZ64316.1"/>
    <property type="molecule type" value="Genomic_DNA"/>
</dbReference>
<feature type="region of interest" description="Disordered" evidence="1">
    <location>
        <begin position="1"/>
        <end position="25"/>
    </location>
</feature>
<gene>
    <name evidence="2" type="ORF">GQ55_3G134100</name>
</gene>
<reference evidence="2 3" key="1">
    <citation type="submission" date="2018-04" db="EMBL/GenBank/DDBJ databases">
        <title>WGS assembly of Panicum hallii var. hallii HAL2.</title>
        <authorList>
            <person name="Lovell J."/>
            <person name="Jenkins J."/>
            <person name="Lowry D."/>
            <person name="Mamidi S."/>
            <person name="Sreedasyam A."/>
            <person name="Weng X."/>
            <person name="Barry K."/>
            <person name="Bonette J."/>
            <person name="Campitelli B."/>
            <person name="Daum C."/>
            <person name="Gordon S."/>
            <person name="Gould B."/>
            <person name="Lipzen A."/>
            <person name="MacQueen A."/>
            <person name="Palacio-Mejia J."/>
            <person name="Plott C."/>
            <person name="Shakirov E."/>
            <person name="Shu S."/>
            <person name="Yoshinaga Y."/>
            <person name="Zane M."/>
            <person name="Rokhsar D."/>
            <person name="Grimwood J."/>
            <person name="Schmutz J."/>
            <person name="Juenger T."/>
        </authorList>
    </citation>
    <scope>NUCLEOTIDE SEQUENCE [LARGE SCALE GENOMIC DNA]</scope>
    <source>
        <strain evidence="3">cv. HAL2</strain>
    </source>
</reference>
<proteinExistence type="predicted"/>
<evidence type="ECO:0000256" key="1">
    <source>
        <dbReference type="SAM" id="MobiDB-lite"/>
    </source>
</evidence>
<evidence type="ECO:0000313" key="2">
    <source>
        <dbReference type="EMBL" id="PUZ64316.1"/>
    </source>
</evidence>
<dbReference type="AlphaFoldDB" id="A0A2T7E902"/>
<dbReference type="Proteomes" id="UP000244336">
    <property type="component" value="Chromosome 3"/>
</dbReference>
<keyword evidence="3" id="KW-1185">Reference proteome</keyword>
<name>A0A2T7E902_9POAL</name>
<dbReference type="Gramene" id="PUZ64316">
    <property type="protein sequence ID" value="PUZ64316"/>
    <property type="gene ID" value="GQ55_3G134100"/>
</dbReference>
<evidence type="ECO:0000313" key="3">
    <source>
        <dbReference type="Proteomes" id="UP000244336"/>
    </source>
</evidence>
<protein>
    <submittedName>
        <fullName evidence="2">Uncharacterized protein</fullName>
    </submittedName>
</protein>
<sequence length="90" mass="10151">MSARLTRASPRQKGEANNQARGGTGAAVAHMRCERYIGGWVPEMRLHLEAISLACRAARPHDEEMRQQPLRCRLPDSRQHSTMAWGPFIL</sequence>